<evidence type="ECO:0000313" key="4">
    <source>
        <dbReference type="Proteomes" id="UP000050969"/>
    </source>
</evidence>
<dbReference type="AlphaFoldDB" id="A0A0R2MU34"/>
<reference evidence="3 4" key="1">
    <citation type="journal article" date="2015" name="Genome Announc.">
        <title>Expanding the biotechnology potential of lactobacilli through comparative genomics of 213 strains and associated genera.</title>
        <authorList>
            <person name="Sun Z."/>
            <person name="Harris H.M."/>
            <person name="McCann A."/>
            <person name="Guo C."/>
            <person name="Argimon S."/>
            <person name="Zhang W."/>
            <person name="Yang X."/>
            <person name="Jeffery I.B."/>
            <person name="Cooney J.C."/>
            <person name="Kagawa T.F."/>
            <person name="Liu W."/>
            <person name="Song Y."/>
            <person name="Salvetti E."/>
            <person name="Wrobel A."/>
            <person name="Rasinkangas P."/>
            <person name="Parkhill J."/>
            <person name="Rea M.C."/>
            <person name="O'Sullivan O."/>
            <person name="Ritari J."/>
            <person name="Douillard F.P."/>
            <person name="Paul Ross R."/>
            <person name="Yang R."/>
            <person name="Briner A.E."/>
            <person name="Felis G.E."/>
            <person name="de Vos W.M."/>
            <person name="Barrangou R."/>
            <person name="Klaenhammer T.R."/>
            <person name="Caufield P.W."/>
            <person name="Cui Y."/>
            <person name="Zhang H."/>
            <person name="O'Toole P.W."/>
        </authorList>
    </citation>
    <scope>NUCLEOTIDE SEQUENCE [LARGE SCALE GENOMIC DNA]</scope>
    <source>
        <strain evidence="3 4">DSM 24301</strain>
    </source>
</reference>
<dbReference type="InterPro" id="IPR038765">
    <property type="entry name" value="Papain-like_cys_pep_sf"/>
</dbReference>
<dbReference type="EMBL" id="JQCE01000021">
    <property type="protein sequence ID" value="KRO17134.1"/>
    <property type="molecule type" value="Genomic_DNA"/>
</dbReference>
<accession>A0A0R2MU34</accession>
<protein>
    <submittedName>
        <fullName evidence="3">Surface antigen</fullName>
    </submittedName>
</protein>
<dbReference type="Proteomes" id="UP000050969">
    <property type="component" value="Unassembled WGS sequence"/>
</dbReference>
<dbReference type="SUPFAM" id="SSF54001">
    <property type="entry name" value="Cysteine proteinases"/>
    <property type="match status" value="1"/>
</dbReference>
<gene>
    <name evidence="3" type="ORF">IV56_GL000459</name>
</gene>
<evidence type="ECO:0000313" key="3">
    <source>
        <dbReference type="EMBL" id="KRO17134.1"/>
    </source>
</evidence>
<comment type="caution">
    <text evidence="3">The sequence shown here is derived from an EMBL/GenBank/DDBJ whole genome shotgun (WGS) entry which is preliminary data.</text>
</comment>
<feature type="chain" id="PRO_5038871670" evidence="1">
    <location>
        <begin position="26"/>
        <end position="307"/>
    </location>
</feature>
<dbReference type="InterPro" id="IPR007921">
    <property type="entry name" value="CHAP_dom"/>
</dbReference>
<dbReference type="PRINTS" id="PR01852">
    <property type="entry name" value="SIBAPROTEIN"/>
</dbReference>
<keyword evidence="1" id="KW-0732">Signal</keyword>
<dbReference type="Pfam" id="PF05257">
    <property type="entry name" value="CHAP"/>
    <property type="match status" value="1"/>
</dbReference>
<dbReference type="Pfam" id="PF03217">
    <property type="entry name" value="SlpA"/>
    <property type="match status" value="2"/>
</dbReference>
<dbReference type="PATRIC" id="fig|1293598.4.peg.492"/>
<dbReference type="Gene3D" id="3.90.1720.10">
    <property type="entry name" value="endopeptidase domain like (from Nostoc punctiforme)"/>
    <property type="match status" value="1"/>
</dbReference>
<dbReference type="InterPro" id="IPR024968">
    <property type="entry name" value="SlpA_C_lactobacillus"/>
</dbReference>
<feature type="signal peptide" evidence="1">
    <location>
        <begin position="1"/>
        <end position="25"/>
    </location>
</feature>
<organism evidence="3 4">
    <name type="scientific">Lacticaseibacillus saniviri JCM 17471 = DSM 24301</name>
    <dbReference type="NCBI Taxonomy" id="1293598"/>
    <lineage>
        <taxon>Bacteria</taxon>
        <taxon>Bacillati</taxon>
        <taxon>Bacillota</taxon>
        <taxon>Bacilli</taxon>
        <taxon>Lactobacillales</taxon>
        <taxon>Lactobacillaceae</taxon>
        <taxon>Lacticaseibacillus</taxon>
    </lineage>
</organism>
<evidence type="ECO:0000256" key="1">
    <source>
        <dbReference type="SAM" id="SignalP"/>
    </source>
</evidence>
<dbReference type="InterPro" id="IPR009148">
    <property type="entry name" value="PcsB-like"/>
</dbReference>
<evidence type="ECO:0000259" key="2">
    <source>
        <dbReference type="PROSITE" id="PS50911"/>
    </source>
</evidence>
<sequence length="307" mass="33316">MKSLKKRLVTIAAAGMIGLTGMSFGTQSQLVAAASAGEVVTINYVPNYGIAVWDSPQANHHATGKTLKHNSSWKVVAKQVVNGKTWYNLGGAQWIEGAYTIDGYPVPSNTVVTINYKPNYGIAVWNSPEAGHQATGKTLKHNTTWKVVSKQVVNGKTWYNLGGAQWIDSTYTINGYPSVSQAPSAHPDYTGQTNTYPWGQCTYYVKMVAPWVGNYWGNGTQWGTSAKRVGFSVNKTPQAGSVVVFTAGQWVGSWQADRYYGHVAYVKSYNPANNSITITQGGMGFNSPTGPNTQVVPNATNFSYIHR</sequence>
<feature type="domain" description="Peptidase C51" evidence="2">
    <location>
        <begin position="176"/>
        <end position="306"/>
    </location>
</feature>
<proteinExistence type="predicted"/>
<name>A0A0R2MU34_9LACO</name>
<keyword evidence="4" id="KW-1185">Reference proteome</keyword>
<dbReference type="STRING" id="1293598.IV56_GL000459"/>
<dbReference type="PROSITE" id="PS50911">
    <property type="entry name" value="CHAP"/>
    <property type="match status" value="1"/>
</dbReference>